<feature type="non-terminal residue" evidence="1">
    <location>
        <position position="1"/>
    </location>
</feature>
<accession>I4DQP8</accession>
<dbReference type="EMBL" id="AK404592">
    <property type="protein sequence ID" value="BAM20238.1"/>
    <property type="molecule type" value="mRNA"/>
</dbReference>
<evidence type="ECO:0000313" key="1">
    <source>
        <dbReference type="EMBL" id="BAM20238.1"/>
    </source>
</evidence>
<reference evidence="1" key="1">
    <citation type="journal article" date="2012" name="BMC Biol.">
        <title>Comprehensive microarray-based analysis for stage-specific larval camouflage pattern-associated genes in the swallowtail butterfly, Papilio xuthus.</title>
        <authorList>
            <person name="Futahashi R."/>
            <person name="Shirataki H."/>
            <person name="Narita T."/>
            <person name="Mita K."/>
            <person name="Fujiwara H."/>
        </authorList>
    </citation>
    <scope>NUCLEOTIDE SEQUENCE</scope>
    <source>
        <tissue evidence="1">Epidermis</tissue>
    </source>
</reference>
<dbReference type="AlphaFoldDB" id="I4DQP8"/>
<protein>
    <submittedName>
        <fullName evidence="1">Uncharacterized protein</fullName>
    </submittedName>
</protein>
<proteinExistence type="evidence at transcript level"/>
<organism evidence="1">
    <name type="scientific">Papilio xuthus</name>
    <name type="common">Asian swallowtail butterfly</name>
    <dbReference type="NCBI Taxonomy" id="66420"/>
    <lineage>
        <taxon>Eukaryota</taxon>
        <taxon>Metazoa</taxon>
        <taxon>Ecdysozoa</taxon>
        <taxon>Arthropoda</taxon>
        <taxon>Hexapoda</taxon>
        <taxon>Insecta</taxon>
        <taxon>Pterygota</taxon>
        <taxon>Neoptera</taxon>
        <taxon>Endopterygota</taxon>
        <taxon>Lepidoptera</taxon>
        <taxon>Glossata</taxon>
        <taxon>Ditrysia</taxon>
        <taxon>Papilionoidea</taxon>
        <taxon>Papilionidae</taxon>
        <taxon>Papilioninae</taxon>
        <taxon>Papilio</taxon>
    </lineage>
</organism>
<sequence>ISLNSRKDETNCHGVFSDVTPCRVESYLRYVVVVLNFELRKYQIKWHRPRRDVTILIVSR</sequence>
<name>I4DQP8_PAPXU</name>